<dbReference type="InterPro" id="IPR002481">
    <property type="entry name" value="FUR"/>
</dbReference>
<sequence length="136" mass="15651">MEHFKALLQANQLKSTHQRLAILEAIERFGHIDIDTLYTTITQKYPTMSKATLYRNINDLMSFSILEEVKLPHQKQHYEIKKVPHVHLICTKCGGIEDIFIETKSLLETISSQSGFQIQKSFIVMNGICKRCSGKK</sequence>
<evidence type="ECO:0000256" key="5">
    <source>
        <dbReference type="ARBA" id="ARBA00023015"/>
    </source>
</evidence>
<feature type="binding site" evidence="8">
    <location>
        <position position="132"/>
    </location>
    <ligand>
        <name>Zn(2+)</name>
        <dbReference type="ChEBI" id="CHEBI:29105"/>
    </ligand>
</feature>
<keyword evidence="6" id="KW-0238">DNA-binding</keyword>
<dbReference type="OrthoDB" id="8659436at2"/>
<organism evidence="9 10">
    <name type="scientific">Sulfurospirillum deleyianum (strain ATCC 51133 / DSM 6946 / 5175)</name>
    <dbReference type="NCBI Taxonomy" id="525898"/>
    <lineage>
        <taxon>Bacteria</taxon>
        <taxon>Pseudomonadati</taxon>
        <taxon>Campylobacterota</taxon>
        <taxon>Epsilonproteobacteria</taxon>
        <taxon>Campylobacterales</taxon>
        <taxon>Sulfurospirillaceae</taxon>
        <taxon>Sulfurospirillum</taxon>
    </lineage>
</organism>
<dbReference type="InterPro" id="IPR043135">
    <property type="entry name" value="Fur_C"/>
</dbReference>
<dbReference type="SUPFAM" id="SSF46785">
    <property type="entry name" value="Winged helix' DNA-binding domain"/>
    <property type="match status" value="1"/>
</dbReference>
<dbReference type="AlphaFoldDB" id="D1AZI8"/>
<evidence type="ECO:0000256" key="1">
    <source>
        <dbReference type="ARBA" id="ARBA00002997"/>
    </source>
</evidence>
<feature type="binding site" evidence="8">
    <location>
        <position position="129"/>
    </location>
    <ligand>
        <name>Zn(2+)</name>
        <dbReference type="ChEBI" id="CHEBI:29105"/>
    </ligand>
</feature>
<evidence type="ECO:0000256" key="2">
    <source>
        <dbReference type="ARBA" id="ARBA00007957"/>
    </source>
</evidence>
<dbReference type="EMBL" id="CP001816">
    <property type="protein sequence ID" value="ACZ11455.1"/>
    <property type="molecule type" value="Genomic_DNA"/>
</dbReference>
<dbReference type="eggNOG" id="COG0735">
    <property type="taxonomic scope" value="Bacteria"/>
</dbReference>
<dbReference type="GO" id="GO:0000976">
    <property type="term" value="F:transcription cis-regulatory region binding"/>
    <property type="evidence" value="ECO:0007669"/>
    <property type="project" value="TreeGrafter"/>
</dbReference>
<dbReference type="KEGG" id="sdl:Sdel_0418"/>
<feature type="binding site" evidence="8">
    <location>
        <position position="90"/>
    </location>
    <ligand>
        <name>Zn(2+)</name>
        <dbReference type="ChEBI" id="CHEBI:29105"/>
    </ligand>
</feature>
<evidence type="ECO:0000256" key="8">
    <source>
        <dbReference type="PIRSR" id="PIRSR602481-1"/>
    </source>
</evidence>
<evidence type="ECO:0000256" key="4">
    <source>
        <dbReference type="ARBA" id="ARBA00022833"/>
    </source>
</evidence>
<evidence type="ECO:0000256" key="7">
    <source>
        <dbReference type="ARBA" id="ARBA00023163"/>
    </source>
</evidence>
<evidence type="ECO:0000313" key="10">
    <source>
        <dbReference type="Proteomes" id="UP000002222"/>
    </source>
</evidence>
<reference evidence="9 10" key="2">
    <citation type="journal article" date="2010" name="Stand. Genomic Sci.">
        <title>Complete genome sequence of Sulfurospirillum deleyianum type strain (5175).</title>
        <authorList>
            <person name="Sikorski J."/>
            <person name="Lapidus A."/>
            <person name="Copeland A."/>
            <person name="Glavina Del Rio T."/>
            <person name="Nolan M."/>
            <person name="Lucas S."/>
            <person name="Chen F."/>
            <person name="Tice H."/>
            <person name="Cheng J.F."/>
            <person name="Saunders E."/>
            <person name="Bruce D."/>
            <person name="Goodwin L."/>
            <person name="Pitluck S."/>
            <person name="Ovchinnikova G."/>
            <person name="Pati A."/>
            <person name="Ivanova N."/>
            <person name="Mavromatis K."/>
            <person name="Chen A."/>
            <person name="Palaniappan K."/>
            <person name="Chain P."/>
            <person name="Land M."/>
            <person name="Hauser L."/>
            <person name="Chang Y.J."/>
            <person name="Jeffries C.D."/>
            <person name="Brettin T."/>
            <person name="Detter J.C."/>
            <person name="Han C."/>
            <person name="Rohde M."/>
            <person name="Lang E."/>
            <person name="Spring S."/>
            <person name="Goker M."/>
            <person name="Bristow J."/>
            <person name="Eisen J.A."/>
            <person name="Markowitz V."/>
            <person name="Hugenholtz P."/>
            <person name="Kyrpides N.C."/>
            <person name="Klenk H.P."/>
        </authorList>
    </citation>
    <scope>NUCLEOTIDE SEQUENCE [LARGE SCALE GENOMIC DNA]</scope>
    <source>
        <strain evidence="10">ATCC 51133 / DSM 6946 / 5175</strain>
    </source>
</reference>
<dbReference type="Proteomes" id="UP000002222">
    <property type="component" value="Chromosome"/>
</dbReference>
<accession>D1AZI8</accession>
<dbReference type="PANTHER" id="PTHR33202:SF7">
    <property type="entry name" value="FERRIC UPTAKE REGULATION PROTEIN"/>
    <property type="match status" value="1"/>
</dbReference>
<dbReference type="PANTHER" id="PTHR33202">
    <property type="entry name" value="ZINC UPTAKE REGULATION PROTEIN"/>
    <property type="match status" value="1"/>
</dbReference>
<dbReference type="GO" id="GO:1900376">
    <property type="term" value="P:regulation of secondary metabolite biosynthetic process"/>
    <property type="evidence" value="ECO:0007669"/>
    <property type="project" value="TreeGrafter"/>
</dbReference>
<comment type="function">
    <text evidence="1">Acts as a global negative controlling element, employing Fe(2+) as a cofactor to bind the operator of the repressed genes.</text>
</comment>
<feature type="binding site" evidence="8">
    <location>
        <position position="93"/>
    </location>
    <ligand>
        <name>Zn(2+)</name>
        <dbReference type="ChEBI" id="CHEBI:29105"/>
    </ligand>
</feature>
<proteinExistence type="inferred from homology"/>
<dbReference type="GO" id="GO:0008270">
    <property type="term" value="F:zinc ion binding"/>
    <property type="evidence" value="ECO:0007669"/>
    <property type="project" value="TreeGrafter"/>
</dbReference>
<comment type="similarity">
    <text evidence="2">Belongs to the Fur family.</text>
</comment>
<dbReference type="GO" id="GO:0045892">
    <property type="term" value="P:negative regulation of DNA-templated transcription"/>
    <property type="evidence" value="ECO:0007669"/>
    <property type="project" value="TreeGrafter"/>
</dbReference>
<dbReference type="Gene3D" id="1.10.10.10">
    <property type="entry name" value="Winged helix-like DNA-binding domain superfamily/Winged helix DNA-binding domain"/>
    <property type="match status" value="1"/>
</dbReference>
<name>D1AZI8_SULD5</name>
<dbReference type="Gene3D" id="3.30.1490.190">
    <property type="match status" value="1"/>
</dbReference>
<dbReference type="RefSeq" id="WP_012856221.1">
    <property type="nucleotide sequence ID" value="NC_013512.1"/>
</dbReference>
<dbReference type="Pfam" id="PF01475">
    <property type="entry name" value="FUR"/>
    <property type="match status" value="1"/>
</dbReference>
<keyword evidence="8" id="KW-0479">Metal-binding</keyword>
<dbReference type="InterPro" id="IPR036388">
    <property type="entry name" value="WH-like_DNA-bd_sf"/>
</dbReference>
<dbReference type="STRING" id="525898.Sdel_0418"/>
<keyword evidence="3" id="KW-0678">Repressor</keyword>
<dbReference type="CDD" id="cd07153">
    <property type="entry name" value="Fur_like"/>
    <property type="match status" value="1"/>
</dbReference>
<evidence type="ECO:0000256" key="6">
    <source>
        <dbReference type="ARBA" id="ARBA00023125"/>
    </source>
</evidence>
<dbReference type="InterPro" id="IPR036390">
    <property type="entry name" value="WH_DNA-bd_sf"/>
</dbReference>
<keyword evidence="4 8" id="KW-0862">Zinc</keyword>
<protein>
    <submittedName>
        <fullName evidence="9">Ferric-uptake regulator</fullName>
    </submittedName>
</protein>
<gene>
    <name evidence="9" type="ordered locus">Sdel_0418</name>
</gene>
<evidence type="ECO:0000256" key="3">
    <source>
        <dbReference type="ARBA" id="ARBA00022491"/>
    </source>
</evidence>
<reference evidence="10" key="1">
    <citation type="submission" date="2009-11" db="EMBL/GenBank/DDBJ databases">
        <title>The complete genome of Sulfurospirillum deleyianum DSM 6946.</title>
        <authorList>
            <consortium name="US DOE Joint Genome Institute (JGI-PGF)"/>
            <person name="Lucas S."/>
            <person name="Copeland A."/>
            <person name="Lapidus A."/>
            <person name="Glavina del Rio T."/>
            <person name="Dalin E."/>
            <person name="Tice H."/>
            <person name="Bruce D."/>
            <person name="Goodwin L."/>
            <person name="Pitluck S."/>
            <person name="Kyrpides N."/>
            <person name="Mavromatis K."/>
            <person name="Ivanova N."/>
            <person name="Ovchinnikova G."/>
            <person name="Munk A.C."/>
            <person name="Lu M."/>
            <person name="Brettin T."/>
            <person name="Detter J.C."/>
            <person name="Han C."/>
            <person name="Tapia R."/>
            <person name="Larimer F."/>
            <person name="Land M."/>
            <person name="Hauser L."/>
            <person name="Markowitz V."/>
            <person name="Cheng J.F."/>
            <person name="Hugenholtz P."/>
            <person name="Woyke T."/>
            <person name="Wu D."/>
            <person name="Aumann P."/>
            <person name="Schneider S."/>
            <person name="Lang E."/>
            <person name="Spring S."/>
            <person name="Klenk H.P."/>
            <person name="Eisen J.A."/>
        </authorList>
    </citation>
    <scope>NUCLEOTIDE SEQUENCE [LARGE SCALE GENOMIC DNA]</scope>
    <source>
        <strain evidence="10">ATCC 51133 / DSM 6946 / 5175</strain>
    </source>
</reference>
<keyword evidence="10" id="KW-1185">Reference proteome</keyword>
<evidence type="ECO:0000313" key="9">
    <source>
        <dbReference type="EMBL" id="ACZ11455.1"/>
    </source>
</evidence>
<dbReference type="HOGENOM" id="CLU_096072_4_2_7"/>
<dbReference type="GO" id="GO:0003700">
    <property type="term" value="F:DNA-binding transcription factor activity"/>
    <property type="evidence" value="ECO:0007669"/>
    <property type="project" value="InterPro"/>
</dbReference>
<comment type="cofactor">
    <cofactor evidence="8">
        <name>Zn(2+)</name>
        <dbReference type="ChEBI" id="CHEBI:29105"/>
    </cofactor>
    <text evidence="8">Binds 1 zinc ion per subunit.</text>
</comment>
<keyword evidence="5" id="KW-0805">Transcription regulation</keyword>
<keyword evidence="7" id="KW-0804">Transcription</keyword>